<dbReference type="GO" id="GO:0003677">
    <property type="term" value="F:DNA binding"/>
    <property type="evidence" value="ECO:0007669"/>
    <property type="project" value="UniProtKB-KW"/>
</dbReference>
<dbReference type="PANTHER" id="PTHR30408">
    <property type="entry name" value="TYPE-1 RESTRICTION ENZYME ECOKI SPECIFICITY PROTEIN"/>
    <property type="match status" value="1"/>
</dbReference>
<name>A0A1T5NAQ8_9BACT</name>
<keyword evidence="3" id="KW-0238">DNA-binding</keyword>
<evidence type="ECO:0000256" key="2">
    <source>
        <dbReference type="ARBA" id="ARBA00022747"/>
    </source>
</evidence>
<evidence type="ECO:0000256" key="1">
    <source>
        <dbReference type="ARBA" id="ARBA00010923"/>
    </source>
</evidence>
<dbReference type="Proteomes" id="UP000190166">
    <property type="component" value="Unassembled WGS sequence"/>
</dbReference>
<protein>
    <submittedName>
        <fullName evidence="5">Type I restriction modification DNA specificity domain-containing protein</fullName>
    </submittedName>
</protein>
<dbReference type="InterPro" id="IPR052021">
    <property type="entry name" value="Type-I_RS_S_subunit"/>
</dbReference>
<evidence type="ECO:0000313" key="5">
    <source>
        <dbReference type="EMBL" id="SKC97550.1"/>
    </source>
</evidence>
<dbReference type="RefSeq" id="WP_159454185.1">
    <property type="nucleotide sequence ID" value="NZ_FUZZ01000001.1"/>
</dbReference>
<keyword evidence="2" id="KW-0680">Restriction system</keyword>
<dbReference type="AlphaFoldDB" id="A0A1T5NAQ8"/>
<feature type="domain" description="Type I restriction modification DNA specificity" evidence="4">
    <location>
        <begin position="20"/>
        <end position="133"/>
    </location>
</feature>
<sequence>MLFRLANSEDGELYFDKYVKVKESYREEKRSELLQKGEVLFNNTNSQEWVGKSALFDLEGDYLCSNHITRIGVKRDIILPEYLWIILNLYQRHDVFYNICTNWNNQSGVNIELLKSVKIPVPSIEEQELIIEINRKRITTAKELRKEADKILEEGKDKIEKLILN</sequence>
<dbReference type="GO" id="GO:0009307">
    <property type="term" value="P:DNA restriction-modification system"/>
    <property type="evidence" value="ECO:0007669"/>
    <property type="project" value="UniProtKB-KW"/>
</dbReference>
<gene>
    <name evidence="5" type="ORF">SAMN05660461_0944</name>
</gene>
<evidence type="ECO:0000259" key="4">
    <source>
        <dbReference type="Pfam" id="PF01420"/>
    </source>
</evidence>
<evidence type="ECO:0000313" key="6">
    <source>
        <dbReference type="Proteomes" id="UP000190166"/>
    </source>
</evidence>
<reference evidence="5 6" key="1">
    <citation type="submission" date="2017-02" db="EMBL/GenBank/DDBJ databases">
        <authorList>
            <person name="Peterson S.W."/>
        </authorList>
    </citation>
    <scope>NUCLEOTIDE SEQUENCE [LARGE SCALE GENOMIC DNA]</scope>
    <source>
        <strain evidence="5 6">DSM 18108</strain>
    </source>
</reference>
<dbReference type="Pfam" id="PF01420">
    <property type="entry name" value="Methylase_S"/>
    <property type="match status" value="1"/>
</dbReference>
<keyword evidence="6" id="KW-1185">Reference proteome</keyword>
<dbReference type="PANTHER" id="PTHR30408:SF12">
    <property type="entry name" value="TYPE I RESTRICTION ENZYME MJAVIII SPECIFICITY SUBUNIT"/>
    <property type="match status" value="1"/>
</dbReference>
<dbReference type="InterPro" id="IPR044946">
    <property type="entry name" value="Restrct_endonuc_typeI_TRD_sf"/>
</dbReference>
<dbReference type="InterPro" id="IPR000055">
    <property type="entry name" value="Restrct_endonuc_typeI_TRD"/>
</dbReference>
<proteinExistence type="inferred from homology"/>
<organism evidence="5 6">
    <name type="scientific">Chitinophaga ginsengisegetis</name>
    <dbReference type="NCBI Taxonomy" id="393003"/>
    <lineage>
        <taxon>Bacteria</taxon>
        <taxon>Pseudomonadati</taxon>
        <taxon>Bacteroidota</taxon>
        <taxon>Chitinophagia</taxon>
        <taxon>Chitinophagales</taxon>
        <taxon>Chitinophagaceae</taxon>
        <taxon>Chitinophaga</taxon>
    </lineage>
</organism>
<dbReference type="Gene3D" id="3.90.220.20">
    <property type="entry name" value="DNA methylase specificity domains"/>
    <property type="match status" value="1"/>
</dbReference>
<dbReference type="SUPFAM" id="SSF116734">
    <property type="entry name" value="DNA methylase specificity domain"/>
    <property type="match status" value="1"/>
</dbReference>
<evidence type="ECO:0000256" key="3">
    <source>
        <dbReference type="ARBA" id="ARBA00023125"/>
    </source>
</evidence>
<accession>A0A1T5NAQ8</accession>
<dbReference type="EMBL" id="FUZZ01000001">
    <property type="protein sequence ID" value="SKC97550.1"/>
    <property type="molecule type" value="Genomic_DNA"/>
</dbReference>
<dbReference type="STRING" id="393003.SAMN05660461_0944"/>
<comment type="similarity">
    <text evidence="1">Belongs to the type-I restriction system S methylase family.</text>
</comment>